<dbReference type="KEGG" id="pprc:PFLCHA0_c26320"/>
<dbReference type="Pfam" id="PF00196">
    <property type="entry name" value="GerE"/>
    <property type="match status" value="1"/>
</dbReference>
<feature type="domain" description="PAS" evidence="3">
    <location>
        <begin position="155"/>
        <end position="206"/>
    </location>
</feature>
<sequence>MFGAASGSSGDAMSQAVLATETNRRQLQQIISGLSDGVILIETDKPRTLLWANEAALAMHGVSTVEQLGGNLREYARRYALRYRNNHPLGLDSYPINRVAAGETFSDVVVEVQAEIDGEPRHWVHRVRSMILEDRNGAPESLVLILSDATDWASAEQRFEKTFNANPAPAVICRLGDLRYIKVNQGFLEMTGYARDQVIGRSVYELDVLEDAEHKELAVERLGQGATIPQMQAELRLPEGGSKLVIVAGQPLDINDEDCMLFSFMDLEPRRKAEIALRQSEERFAKSFRLTPVPTLVCSAEQQIVDVNEAFLDTCGYSSEELLGKTVQDIGFIAEPQAAEQLFGRLEKSGNVMGLDLKVRKKGAEQVDCVAYADTVLIQDSPCYLLVLMDISERKRSELELVGAIEEVMRDASWFSQTLIEKLANVRNTRSAQAPAVTSAELTTREREVLGLIYQGLADKEIAAQLQLAPNTVRNHVATLYSKLDVHSRGEAIVWARERGLFAGSAG</sequence>
<dbReference type="Proteomes" id="UP000013940">
    <property type="component" value="Chromosome"/>
</dbReference>
<feature type="domain" description="HTH luxR-type" evidence="2">
    <location>
        <begin position="435"/>
        <end position="500"/>
    </location>
</feature>
<evidence type="ECO:0000259" key="3">
    <source>
        <dbReference type="PROSITE" id="PS50112"/>
    </source>
</evidence>
<dbReference type="CDD" id="cd00130">
    <property type="entry name" value="PAS"/>
    <property type="match status" value="2"/>
</dbReference>
<dbReference type="Gene3D" id="3.40.50.2300">
    <property type="match status" value="1"/>
</dbReference>
<name>A0A2C9EL63_PSEPH</name>
<keyword evidence="1" id="KW-0238">DNA-binding</keyword>
<dbReference type="CDD" id="cd06170">
    <property type="entry name" value="LuxR_C_like"/>
    <property type="match status" value="1"/>
</dbReference>
<dbReference type="PANTHER" id="PTHR43214">
    <property type="entry name" value="TWO-COMPONENT RESPONSE REGULATOR"/>
    <property type="match status" value="1"/>
</dbReference>
<accession>A0A2C9EL63</accession>
<dbReference type="PRINTS" id="PR00038">
    <property type="entry name" value="HTHLUXR"/>
</dbReference>
<reference evidence="5" key="1">
    <citation type="journal article" date="2014" name="Genome Announc.">
        <title>Full-genome sequence of the plant growth-promoting bacterium Pseudomonas protegens CHA0.</title>
        <authorList>
            <person name="Jousset A."/>
            <person name="Schuldes J."/>
            <person name="Keel C."/>
            <person name="Maurhofer M."/>
            <person name="Daniel R."/>
            <person name="Scheu S."/>
            <person name="Thuermer A."/>
        </authorList>
    </citation>
    <scope>NUCLEOTIDE SEQUENCE [LARGE SCALE GENOMIC DNA]</scope>
    <source>
        <strain evidence="5">DSM 19095 / LMG 27888 / CFBP 6595 / CHA0</strain>
    </source>
</reference>
<dbReference type="Gene3D" id="3.30.450.20">
    <property type="entry name" value="PAS domain"/>
    <property type="match status" value="3"/>
</dbReference>
<dbReference type="SUPFAM" id="SSF55785">
    <property type="entry name" value="PYP-like sensor domain (PAS domain)"/>
    <property type="match status" value="3"/>
</dbReference>
<dbReference type="EMBL" id="CP003190">
    <property type="protein sequence ID" value="AGL84403.1"/>
    <property type="molecule type" value="Genomic_DNA"/>
</dbReference>
<protein>
    <submittedName>
        <fullName evidence="4">Sensory box transcriptional regulator, LuxR family</fullName>
    </submittedName>
</protein>
<dbReference type="Pfam" id="PF13188">
    <property type="entry name" value="PAS_8"/>
    <property type="match status" value="2"/>
</dbReference>
<dbReference type="Pfam" id="PF13426">
    <property type="entry name" value="PAS_9"/>
    <property type="match status" value="1"/>
</dbReference>
<dbReference type="NCBIfam" id="TIGR00229">
    <property type="entry name" value="sensory_box"/>
    <property type="match status" value="2"/>
</dbReference>
<dbReference type="PROSITE" id="PS50112">
    <property type="entry name" value="PAS"/>
    <property type="match status" value="2"/>
</dbReference>
<feature type="domain" description="PAS" evidence="3">
    <location>
        <begin position="280"/>
        <end position="349"/>
    </location>
</feature>
<dbReference type="PANTHER" id="PTHR43214:SF38">
    <property type="entry name" value="NITRATE_NITRITE RESPONSE REGULATOR PROTEIN NARL"/>
    <property type="match status" value="1"/>
</dbReference>
<dbReference type="GO" id="GO:0006355">
    <property type="term" value="P:regulation of DNA-templated transcription"/>
    <property type="evidence" value="ECO:0007669"/>
    <property type="project" value="InterPro"/>
</dbReference>
<proteinExistence type="predicted"/>
<dbReference type="AlphaFoldDB" id="A0A2C9EL63"/>
<dbReference type="SUPFAM" id="SSF46894">
    <property type="entry name" value="C-terminal effector domain of the bipartite response regulators"/>
    <property type="match status" value="1"/>
</dbReference>
<dbReference type="PROSITE" id="PS50043">
    <property type="entry name" value="HTH_LUXR_2"/>
    <property type="match status" value="1"/>
</dbReference>
<evidence type="ECO:0000256" key="1">
    <source>
        <dbReference type="ARBA" id="ARBA00023125"/>
    </source>
</evidence>
<gene>
    <name evidence="4" type="ORF">PFLCHA0_c26320</name>
</gene>
<evidence type="ECO:0000313" key="5">
    <source>
        <dbReference type="Proteomes" id="UP000013940"/>
    </source>
</evidence>
<dbReference type="InterPro" id="IPR039420">
    <property type="entry name" value="WalR-like"/>
</dbReference>
<organism evidence="4 5">
    <name type="scientific">Pseudomonas protegens (strain DSM 19095 / LMG 27888 / CFBP 6595 / CHA0)</name>
    <dbReference type="NCBI Taxonomy" id="1124983"/>
    <lineage>
        <taxon>Bacteria</taxon>
        <taxon>Pseudomonadati</taxon>
        <taxon>Pseudomonadota</taxon>
        <taxon>Gammaproteobacteria</taxon>
        <taxon>Pseudomonadales</taxon>
        <taxon>Pseudomonadaceae</taxon>
        <taxon>Pseudomonas</taxon>
    </lineage>
</organism>
<dbReference type="InterPro" id="IPR016032">
    <property type="entry name" value="Sig_transdc_resp-reg_C-effctor"/>
</dbReference>
<dbReference type="SMART" id="SM00091">
    <property type="entry name" value="PAS"/>
    <property type="match status" value="3"/>
</dbReference>
<dbReference type="InterPro" id="IPR000014">
    <property type="entry name" value="PAS"/>
</dbReference>
<dbReference type="SMART" id="SM00421">
    <property type="entry name" value="HTH_LUXR"/>
    <property type="match status" value="1"/>
</dbReference>
<dbReference type="HOGENOM" id="CLU_537128_0_0_6"/>
<dbReference type="InterPro" id="IPR035965">
    <property type="entry name" value="PAS-like_dom_sf"/>
</dbReference>
<dbReference type="eggNOG" id="COG2197">
    <property type="taxonomic scope" value="Bacteria"/>
</dbReference>
<dbReference type="InterPro" id="IPR000792">
    <property type="entry name" value="Tscrpt_reg_LuxR_C"/>
</dbReference>
<evidence type="ECO:0000313" key="4">
    <source>
        <dbReference type="EMBL" id="AGL84403.1"/>
    </source>
</evidence>
<dbReference type="GO" id="GO:0003677">
    <property type="term" value="F:DNA binding"/>
    <property type="evidence" value="ECO:0007669"/>
    <property type="project" value="UniProtKB-KW"/>
</dbReference>
<evidence type="ECO:0000259" key="2">
    <source>
        <dbReference type="PROSITE" id="PS50043"/>
    </source>
</evidence>